<keyword evidence="2" id="KW-1185">Reference proteome</keyword>
<evidence type="ECO:0000313" key="2">
    <source>
        <dbReference type="Proteomes" id="UP000692954"/>
    </source>
</evidence>
<gene>
    <name evidence="1" type="ORF">PSON_ATCC_30995.1.T0640017</name>
</gene>
<comment type="caution">
    <text evidence="1">The sequence shown here is derived from an EMBL/GenBank/DDBJ whole genome shotgun (WGS) entry which is preliminary data.</text>
</comment>
<evidence type="ECO:0000313" key="1">
    <source>
        <dbReference type="EMBL" id="CAD8095128.1"/>
    </source>
</evidence>
<dbReference type="EMBL" id="CAJJDN010000064">
    <property type="protein sequence ID" value="CAD8095128.1"/>
    <property type="molecule type" value="Genomic_DNA"/>
</dbReference>
<dbReference type="Proteomes" id="UP000692954">
    <property type="component" value="Unassembled WGS sequence"/>
</dbReference>
<sequence>MANQQTNINSFNDEFRITNTSKEELFEKAKSLYQSEQKILYAMEIFNFIADGVDNVLQILQNSLLQLLQHQDNRIQELTIQIISKLLLKHNFQELSRQVLDLLLDEIIWDEEALYTYDDTYKFAKQLLKEPFPDIQNNIKVQEPIFIHKHYYTNKKQFYNIQGLLGSMQLFLQHKYNFDKCIEVIEIIQRTSKHSNKYVRQYAQKFVHHLLQKYESNEYQTIIVSTIQQGLMDESLEVRMQALMEYQTLNPKDKDCFIIPLLNNCHTDNLMEIAINIVQEQFLSFGGPPFLGLITIIKDRFLNECLIYNYNCTTNQYYQIRISGLLTLQTVILFLNQTPNQLPYNEILKVAQNCTLFEINPMVRQAGFSLMYHLIRLNIFDLMQYQQKIIDNCLLHLSDALECKVFCSKILALLNDHTDLIKYFQQKIQVVKDKEVAYQDFVRLFPNSEEAQILLQQNLDAQGGKDKLVSTHQSQTLLGITMCFKEISILKPDEQVLKQLIIMISSCLKSIDQQSHFILQCLIEGLQELKMFQGLPIKLLDKTEILAFMKQQNETELLDRIDEIVETNK</sequence>
<reference evidence="1" key="1">
    <citation type="submission" date="2021-01" db="EMBL/GenBank/DDBJ databases">
        <authorList>
            <consortium name="Genoscope - CEA"/>
            <person name="William W."/>
        </authorList>
    </citation>
    <scope>NUCLEOTIDE SEQUENCE</scope>
</reference>
<name>A0A8S1NRG0_9CILI</name>
<accession>A0A8S1NRG0</accession>
<organism evidence="1 2">
    <name type="scientific">Paramecium sonneborni</name>
    <dbReference type="NCBI Taxonomy" id="65129"/>
    <lineage>
        <taxon>Eukaryota</taxon>
        <taxon>Sar</taxon>
        <taxon>Alveolata</taxon>
        <taxon>Ciliophora</taxon>
        <taxon>Intramacronucleata</taxon>
        <taxon>Oligohymenophorea</taxon>
        <taxon>Peniculida</taxon>
        <taxon>Parameciidae</taxon>
        <taxon>Paramecium</taxon>
    </lineage>
</organism>
<dbReference type="AlphaFoldDB" id="A0A8S1NRG0"/>
<protein>
    <submittedName>
        <fullName evidence="1">Uncharacterized protein</fullName>
    </submittedName>
</protein>
<proteinExistence type="predicted"/>